<name>A0A7C5UTI6_9CREN</name>
<dbReference type="PANTHER" id="PTHR43449">
    <property type="entry name" value="NUCLEOTIDYLTRANSFERASE"/>
    <property type="match status" value="1"/>
</dbReference>
<dbReference type="SUPFAM" id="SSF81301">
    <property type="entry name" value="Nucleotidyltransferase"/>
    <property type="match status" value="1"/>
</dbReference>
<gene>
    <name evidence="3" type="ORF">ENL47_00905</name>
    <name evidence="2" type="ORF">ENM84_01195</name>
</gene>
<dbReference type="InterPro" id="IPR043519">
    <property type="entry name" value="NT_sf"/>
</dbReference>
<dbReference type="InterPro" id="IPR002934">
    <property type="entry name" value="Polymerase_NTP_transf_dom"/>
</dbReference>
<dbReference type="PANTHER" id="PTHR43449:SF1">
    <property type="entry name" value="POLYMERASE BETA NUCLEOTIDYLTRANSFERASE DOMAIN-CONTAINING PROTEIN"/>
    <property type="match status" value="1"/>
</dbReference>
<proteinExistence type="predicted"/>
<feature type="domain" description="Polymerase nucleotidyl transferase" evidence="1">
    <location>
        <begin position="15"/>
        <end position="70"/>
    </location>
</feature>
<organism evidence="3">
    <name type="scientific">Ignisphaera aggregans</name>
    <dbReference type="NCBI Taxonomy" id="334771"/>
    <lineage>
        <taxon>Archaea</taxon>
        <taxon>Thermoproteota</taxon>
        <taxon>Thermoprotei</taxon>
        <taxon>Desulfurococcales</taxon>
        <taxon>Desulfurococcaceae</taxon>
        <taxon>Ignisphaera</taxon>
    </lineage>
</organism>
<evidence type="ECO:0000313" key="3">
    <source>
        <dbReference type="EMBL" id="HHR95408.1"/>
    </source>
</evidence>
<comment type="caution">
    <text evidence="3">The sequence shown here is derived from an EMBL/GenBank/DDBJ whole genome shotgun (WGS) entry which is preliminary data.</text>
</comment>
<sequence length="137" mass="15648">MGERTVEGSWTQHIESVLEELRKRIRVEAAIVFGSWARSGGGEWSDIDLLIVSSDASKINILDRFTISAEFRRKNIDIFIYTYTELNNMVDKGNPIALSALIEGIPIISNEEIEKLKEKALKMYKRTGRAWTVTSLW</sequence>
<evidence type="ECO:0000259" key="1">
    <source>
        <dbReference type="Pfam" id="PF01909"/>
    </source>
</evidence>
<dbReference type="EMBL" id="DRUB01000022">
    <property type="protein sequence ID" value="HHR95408.1"/>
    <property type="molecule type" value="Genomic_DNA"/>
</dbReference>
<reference evidence="3" key="1">
    <citation type="journal article" date="2020" name="mSystems">
        <title>Genome- and Community-Level Interaction Insights into Carbon Utilization and Element Cycling Functions of Hydrothermarchaeota in Hydrothermal Sediment.</title>
        <authorList>
            <person name="Zhou Z."/>
            <person name="Liu Y."/>
            <person name="Xu W."/>
            <person name="Pan J."/>
            <person name="Luo Z.H."/>
            <person name="Li M."/>
        </authorList>
    </citation>
    <scope>NUCLEOTIDE SEQUENCE [LARGE SCALE GENOMIC DNA]</scope>
    <source>
        <strain evidence="3">SpSt-1</strain>
        <strain evidence="2">SpSt-1121</strain>
    </source>
</reference>
<dbReference type="Pfam" id="PF01909">
    <property type="entry name" value="NTP_transf_2"/>
    <property type="match status" value="1"/>
</dbReference>
<dbReference type="CDD" id="cd05403">
    <property type="entry name" value="NT_KNTase_like"/>
    <property type="match status" value="1"/>
</dbReference>
<keyword evidence="3" id="KW-0808">Transferase</keyword>
<accession>A0A7C5UTI6</accession>
<dbReference type="EMBL" id="DRZI01000037">
    <property type="protein sequence ID" value="HHP81259.1"/>
    <property type="molecule type" value="Genomic_DNA"/>
</dbReference>
<dbReference type="AlphaFoldDB" id="A0A7C5UTI6"/>
<dbReference type="GO" id="GO:0016779">
    <property type="term" value="F:nucleotidyltransferase activity"/>
    <property type="evidence" value="ECO:0007669"/>
    <property type="project" value="InterPro"/>
</dbReference>
<protein>
    <submittedName>
        <fullName evidence="3">Nucleotidyltransferase domain-containing protein</fullName>
    </submittedName>
</protein>
<evidence type="ECO:0000313" key="2">
    <source>
        <dbReference type="EMBL" id="HHP81259.1"/>
    </source>
</evidence>
<dbReference type="Gene3D" id="3.30.460.10">
    <property type="entry name" value="Beta Polymerase, domain 2"/>
    <property type="match status" value="1"/>
</dbReference>